<evidence type="ECO:0000313" key="2">
    <source>
        <dbReference type="EMBL" id="KAK7823274.1"/>
    </source>
</evidence>
<name>A0AAW0JAA3_QUESU</name>
<comment type="caution">
    <text evidence="2">The sequence shown here is derived from an EMBL/GenBank/DDBJ whole genome shotgun (WGS) entry which is preliminary data.</text>
</comment>
<feature type="region of interest" description="Disordered" evidence="1">
    <location>
        <begin position="1"/>
        <end position="76"/>
    </location>
</feature>
<sequence length="95" mass="9963">MTSRSSSSKPSTRNSLSLPNPLLPTTLTLATQTASSATSSSKSLSRASLSSASMPSLTSALSLRTSPRRIEADGPGRFLVTHRVDGQFRLGQDQA</sequence>
<dbReference type="Gramene" id="rna-CFP56_02077">
    <property type="protein sequence ID" value="cds-POE57050.1"/>
    <property type="gene ID" value="gene-CFP56_02077"/>
</dbReference>
<protein>
    <submittedName>
        <fullName evidence="2">Uncharacterized protein</fullName>
    </submittedName>
</protein>
<organism evidence="2 3">
    <name type="scientific">Quercus suber</name>
    <name type="common">Cork oak</name>
    <dbReference type="NCBI Taxonomy" id="58331"/>
    <lineage>
        <taxon>Eukaryota</taxon>
        <taxon>Viridiplantae</taxon>
        <taxon>Streptophyta</taxon>
        <taxon>Embryophyta</taxon>
        <taxon>Tracheophyta</taxon>
        <taxon>Spermatophyta</taxon>
        <taxon>Magnoliopsida</taxon>
        <taxon>eudicotyledons</taxon>
        <taxon>Gunneridae</taxon>
        <taxon>Pentapetalae</taxon>
        <taxon>rosids</taxon>
        <taxon>fabids</taxon>
        <taxon>Fagales</taxon>
        <taxon>Fagaceae</taxon>
        <taxon>Quercus</taxon>
    </lineage>
</organism>
<proteinExistence type="predicted"/>
<reference evidence="2 3" key="1">
    <citation type="journal article" date="2018" name="Sci. Data">
        <title>The draft genome sequence of cork oak.</title>
        <authorList>
            <person name="Ramos A.M."/>
            <person name="Usie A."/>
            <person name="Barbosa P."/>
            <person name="Barros P.M."/>
            <person name="Capote T."/>
            <person name="Chaves I."/>
            <person name="Simoes F."/>
            <person name="Abreu I."/>
            <person name="Carrasquinho I."/>
            <person name="Faro C."/>
            <person name="Guimaraes J.B."/>
            <person name="Mendonca D."/>
            <person name="Nobrega F."/>
            <person name="Rodrigues L."/>
            <person name="Saibo N.J.M."/>
            <person name="Varela M.C."/>
            <person name="Egas C."/>
            <person name="Matos J."/>
            <person name="Miguel C.M."/>
            <person name="Oliveira M.M."/>
            <person name="Ricardo C.P."/>
            <person name="Goncalves S."/>
        </authorList>
    </citation>
    <scope>NUCLEOTIDE SEQUENCE [LARGE SCALE GENOMIC DNA]</scope>
    <source>
        <strain evidence="3">cv. HL8</strain>
    </source>
</reference>
<evidence type="ECO:0000313" key="3">
    <source>
        <dbReference type="Proteomes" id="UP000237347"/>
    </source>
</evidence>
<keyword evidence="3" id="KW-1185">Reference proteome</keyword>
<evidence type="ECO:0000256" key="1">
    <source>
        <dbReference type="SAM" id="MobiDB-lite"/>
    </source>
</evidence>
<dbReference type="Proteomes" id="UP000237347">
    <property type="component" value="Unassembled WGS sequence"/>
</dbReference>
<dbReference type="AlphaFoldDB" id="A0AAW0JAA3"/>
<dbReference type="EMBL" id="PKMF04000639">
    <property type="protein sequence ID" value="KAK7823274.1"/>
    <property type="molecule type" value="Genomic_DNA"/>
</dbReference>
<gene>
    <name evidence="2" type="ORF">CFP56_035685</name>
</gene>
<feature type="compositionally biased region" description="Low complexity" evidence="1">
    <location>
        <begin position="1"/>
        <end position="63"/>
    </location>
</feature>
<accession>A0AAW0JAA3</accession>